<organism evidence="2 3">
    <name type="scientific">Exophiala bonariae</name>
    <dbReference type="NCBI Taxonomy" id="1690606"/>
    <lineage>
        <taxon>Eukaryota</taxon>
        <taxon>Fungi</taxon>
        <taxon>Dikarya</taxon>
        <taxon>Ascomycota</taxon>
        <taxon>Pezizomycotina</taxon>
        <taxon>Eurotiomycetes</taxon>
        <taxon>Chaetothyriomycetidae</taxon>
        <taxon>Chaetothyriales</taxon>
        <taxon>Herpotrichiellaceae</taxon>
        <taxon>Exophiala</taxon>
    </lineage>
</organism>
<dbReference type="Proteomes" id="UP001358417">
    <property type="component" value="Unassembled WGS sequence"/>
</dbReference>
<dbReference type="EMBL" id="JAVRRD010000009">
    <property type="protein sequence ID" value="KAK5055191.1"/>
    <property type="molecule type" value="Genomic_DNA"/>
</dbReference>
<dbReference type="GeneID" id="89981077"/>
<keyword evidence="3" id="KW-1185">Reference proteome</keyword>
<evidence type="ECO:0000313" key="2">
    <source>
        <dbReference type="EMBL" id="KAK5055191.1"/>
    </source>
</evidence>
<sequence>MSLFPRLDKQRSVDLDPHAWDLSSKEHVKKFGFSSKYPKTLIPDPNIFSDAIVPALKSGDQGIQTKYPNPGHLAAHLGLIECFRKFRTSVFSSEQLEILDLPSYPGTTVDEVSTAADGPASVSNPKRWDTVIRLAVARFLIWFENIESILTHAAAYHRFGPDSNALHAAITADYLPPLDVMLVWYAYMQTPGAYRRDNLAHSSPKLLEIPLPWEAILAVMDLDNFTYNIPSAAEKLFTTTTTQSADIFVYLMHPPPYTDLNPDKVFSVDLESAVHDLIDDTSFAESMSNLLFLRSPALEGTLLRALAKYGALVQATGNRASLWLERIRDEPALQLVWRTHMLYPMAYIQFSANTFGSDVLLKYDTSSLAYAVDIKNSSTAEQSSADSDGDSISAAEACYCWLCERIRDEDPDYTACASKPGRTRSPTEGSLSQPASPTVRGFSHFRSRSMSSNVPPNPDGPFSQMAKEQIASIKSDVAFYRYVEEFRRANPDSTVLPGRPATSRDLEKLKREKDAKDRVGTYHGSGYTVEVVRPAVYDEVTGRLLKKEKTKVTRSKQLTPVALFLAY</sequence>
<evidence type="ECO:0000313" key="3">
    <source>
        <dbReference type="Proteomes" id="UP001358417"/>
    </source>
</evidence>
<proteinExistence type="predicted"/>
<gene>
    <name evidence="2" type="ORF">LTR84_012940</name>
</gene>
<name>A0AAV9NDN7_9EURO</name>
<feature type="region of interest" description="Disordered" evidence="1">
    <location>
        <begin position="417"/>
        <end position="438"/>
    </location>
</feature>
<dbReference type="AlphaFoldDB" id="A0AAV9NDN7"/>
<feature type="compositionally biased region" description="Polar residues" evidence="1">
    <location>
        <begin position="424"/>
        <end position="436"/>
    </location>
</feature>
<accession>A0AAV9NDN7</accession>
<comment type="caution">
    <text evidence="2">The sequence shown here is derived from an EMBL/GenBank/DDBJ whole genome shotgun (WGS) entry which is preliminary data.</text>
</comment>
<protein>
    <submittedName>
        <fullName evidence="2">Uncharacterized protein</fullName>
    </submittedName>
</protein>
<evidence type="ECO:0000256" key="1">
    <source>
        <dbReference type="SAM" id="MobiDB-lite"/>
    </source>
</evidence>
<dbReference type="RefSeq" id="XP_064707622.1">
    <property type="nucleotide sequence ID" value="XM_064856446.1"/>
</dbReference>
<reference evidence="2 3" key="1">
    <citation type="submission" date="2023-08" db="EMBL/GenBank/DDBJ databases">
        <title>Black Yeasts Isolated from many extreme environments.</title>
        <authorList>
            <person name="Coleine C."/>
            <person name="Stajich J.E."/>
            <person name="Selbmann L."/>
        </authorList>
    </citation>
    <scope>NUCLEOTIDE SEQUENCE [LARGE SCALE GENOMIC DNA]</scope>
    <source>
        <strain evidence="2 3">CCFEE 5792</strain>
    </source>
</reference>